<dbReference type="PROSITE" id="PS51128">
    <property type="entry name" value="ZF_DKSA_2"/>
    <property type="match status" value="1"/>
</dbReference>
<evidence type="ECO:0000256" key="4">
    <source>
        <dbReference type="PROSITE-ProRule" id="PRU00510"/>
    </source>
</evidence>
<proteinExistence type="predicted"/>
<dbReference type="GO" id="GO:0008270">
    <property type="term" value="F:zinc ion binding"/>
    <property type="evidence" value="ECO:0007669"/>
    <property type="project" value="UniProtKB-KW"/>
</dbReference>
<dbReference type="InterPro" id="IPR000962">
    <property type="entry name" value="Znf_DskA_TraR"/>
</dbReference>
<dbReference type="Pfam" id="PF01258">
    <property type="entry name" value="zf-dskA_traR"/>
    <property type="match status" value="1"/>
</dbReference>
<evidence type="ECO:0000313" key="9">
    <source>
        <dbReference type="Proteomes" id="UP000199520"/>
    </source>
</evidence>
<dbReference type="AlphaFoldDB" id="A0A1I4K4D1"/>
<feature type="coiled-coil region" evidence="5">
    <location>
        <begin position="3"/>
        <end position="30"/>
    </location>
</feature>
<keyword evidence="5" id="KW-0175">Coiled coil</keyword>
<evidence type="ECO:0000256" key="6">
    <source>
        <dbReference type="SAM" id="MobiDB-lite"/>
    </source>
</evidence>
<evidence type="ECO:0000313" key="8">
    <source>
        <dbReference type="EMBL" id="SFL73605.1"/>
    </source>
</evidence>
<accession>A0A1I4K4D1</accession>
<dbReference type="OrthoDB" id="9811543at2"/>
<feature type="region of interest" description="Disordered" evidence="6">
    <location>
        <begin position="168"/>
        <end position="210"/>
    </location>
</feature>
<dbReference type="InterPro" id="IPR014240">
    <property type="entry name" value="YteA"/>
</dbReference>
<keyword evidence="3" id="KW-0862">Zinc</keyword>
<sequence>MDAVIYKELAKRLDKEKQELLKQITSLEESGSETSLSYSTGELSVCDNHPADIGDELFERSKDIALKDNARVLLSRVEKALKKMDNGNYEYCSTCGKEIPVARLEAIPWANECIRCQEQYDVVDSSPRPLEEEVLTRPFQQNFLDHDKNEFIGFDGEDALQAVMRYGSSDTPQDIPGSHNYKKLFNNSDEKQGIVDPIDAIPEKEKDGSR</sequence>
<organism evidence="8 9">
    <name type="scientific">Pelosinus propionicus DSM 13327</name>
    <dbReference type="NCBI Taxonomy" id="1123291"/>
    <lineage>
        <taxon>Bacteria</taxon>
        <taxon>Bacillati</taxon>
        <taxon>Bacillota</taxon>
        <taxon>Negativicutes</taxon>
        <taxon>Selenomonadales</taxon>
        <taxon>Sporomusaceae</taxon>
        <taxon>Pelosinus</taxon>
    </lineage>
</organism>
<dbReference type="PANTHER" id="PTHR33823">
    <property type="entry name" value="RNA POLYMERASE-BINDING TRANSCRIPTION FACTOR DKSA-RELATED"/>
    <property type="match status" value="1"/>
</dbReference>
<feature type="domain" description="Zinc finger DksA/TraR C4-type" evidence="7">
    <location>
        <begin position="87"/>
        <end position="120"/>
    </location>
</feature>
<gene>
    <name evidence="8" type="ORF">SAMN04490355_1015115</name>
</gene>
<feature type="compositionally biased region" description="Basic and acidic residues" evidence="6">
    <location>
        <begin position="201"/>
        <end position="210"/>
    </location>
</feature>
<dbReference type="SUPFAM" id="SSF57716">
    <property type="entry name" value="Glucocorticoid receptor-like (DNA-binding domain)"/>
    <property type="match status" value="1"/>
</dbReference>
<dbReference type="SUPFAM" id="SSF109635">
    <property type="entry name" value="DnaK suppressor protein DksA, alpha-hairpin domain"/>
    <property type="match status" value="1"/>
</dbReference>
<name>A0A1I4K4D1_9FIRM</name>
<dbReference type="PANTHER" id="PTHR33823:SF4">
    <property type="entry name" value="GENERAL STRESS PROTEIN 16O"/>
    <property type="match status" value="1"/>
</dbReference>
<dbReference type="Gene3D" id="1.20.120.910">
    <property type="entry name" value="DksA, coiled-coil domain"/>
    <property type="match status" value="1"/>
</dbReference>
<evidence type="ECO:0000256" key="3">
    <source>
        <dbReference type="ARBA" id="ARBA00022833"/>
    </source>
</evidence>
<dbReference type="PROSITE" id="PS01102">
    <property type="entry name" value="ZF_DKSA_1"/>
    <property type="match status" value="1"/>
</dbReference>
<dbReference type="InterPro" id="IPR020458">
    <property type="entry name" value="Znf_DskA_TraR_CS"/>
</dbReference>
<evidence type="ECO:0000259" key="7">
    <source>
        <dbReference type="Pfam" id="PF01258"/>
    </source>
</evidence>
<dbReference type="Proteomes" id="UP000199520">
    <property type="component" value="Unassembled WGS sequence"/>
</dbReference>
<dbReference type="NCBIfam" id="TIGR02890">
    <property type="entry name" value="bacill_yteA"/>
    <property type="match status" value="1"/>
</dbReference>
<keyword evidence="1" id="KW-0479">Metal-binding</keyword>
<dbReference type="STRING" id="1123291.SAMN04490355_1015115"/>
<evidence type="ECO:0000256" key="1">
    <source>
        <dbReference type="ARBA" id="ARBA00022723"/>
    </source>
</evidence>
<dbReference type="EMBL" id="FOTS01000015">
    <property type="protein sequence ID" value="SFL73605.1"/>
    <property type="molecule type" value="Genomic_DNA"/>
</dbReference>
<dbReference type="InterPro" id="IPR037187">
    <property type="entry name" value="DnaK_N"/>
</dbReference>
<evidence type="ECO:0000256" key="2">
    <source>
        <dbReference type="ARBA" id="ARBA00022771"/>
    </source>
</evidence>
<dbReference type="RefSeq" id="WP_090936247.1">
    <property type="nucleotide sequence ID" value="NZ_FOTS01000015.1"/>
</dbReference>
<feature type="zinc finger region" description="dksA C4-type" evidence="4">
    <location>
        <begin position="92"/>
        <end position="116"/>
    </location>
</feature>
<protein>
    <submittedName>
        <fullName evidence="8">RNA polymerase-binding protein DksA</fullName>
    </submittedName>
</protein>
<keyword evidence="2" id="KW-0863">Zinc-finger</keyword>
<reference evidence="9" key="1">
    <citation type="submission" date="2016-10" db="EMBL/GenBank/DDBJ databases">
        <authorList>
            <person name="Varghese N."/>
            <person name="Submissions S."/>
        </authorList>
    </citation>
    <scope>NUCLEOTIDE SEQUENCE [LARGE SCALE GENOMIC DNA]</scope>
    <source>
        <strain evidence="9">DSM 13327</strain>
    </source>
</reference>
<keyword evidence="9" id="KW-1185">Reference proteome</keyword>
<evidence type="ECO:0000256" key="5">
    <source>
        <dbReference type="SAM" id="Coils"/>
    </source>
</evidence>